<evidence type="ECO:0000313" key="4">
    <source>
        <dbReference type="Proteomes" id="UP001320972"/>
    </source>
</evidence>
<dbReference type="EMBL" id="JAOPKA010000001">
    <property type="protein sequence ID" value="MCU4740213.1"/>
    <property type="molecule type" value="Genomic_DNA"/>
</dbReference>
<dbReference type="Proteomes" id="UP001320972">
    <property type="component" value="Unassembled WGS sequence"/>
</dbReference>
<gene>
    <name evidence="3" type="ORF">OB955_02740</name>
    <name evidence="2" type="ORF">OB960_02210</name>
</gene>
<reference evidence="2 4" key="1">
    <citation type="submission" date="2022-09" db="EMBL/GenBank/DDBJ databases">
        <title>Enrichment on poylsaccharides allowed isolation of novel metabolic and taxonomic groups of Haloarchaea.</title>
        <authorList>
            <person name="Sorokin D.Y."/>
            <person name="Elcheninov A.G."/>
            <person name="Khizhniak T.V."/>
            <person name="Kolganova T.V."/>
            <person name="Kublanov I.V."/>
        </authorList>
    </citation>
    <scope>NUCLEOTIDE SEQUENCE</scope>
    <source>
        <strain evidence="3 4">AArc-m2/3/4</strain>
        <strain evidence="2">AArc-xg1-1</strain>
    </source>
</reference>
<organism evidence="2 5">
    <name type="scientific">Natronoglomus mannanivorans</name>
    <dbReference type="NCBI Taxonomy" id="2979990"/>
    <lineage>
        <taxon>Archaea</taxon>
        <taxon>Methanobacteriati</taxon>
        <taxon>Methanobacteriota</taxon>
        <taxon>Stenosarchaea group</taxon>
        <taxon>Halobacteria</taxon>
        <taxon>Halobacteriales</taxon>
        <taxon>Natrialbaceae</taxon>
        <taxon>Natronoglomus</taxon>
    </lineage>
</organism>
<name>A0AAP3E0C5_9EURY</name>
<dbReference type="Proteomes" id="UP001321018">
    <property type="component" value="Unassembled WGS sequence"/>
</dbReference>
<evidence type="ECO:0000256" key="1">
    <source>
        <dbReference type="SAM" id="MobiDB-lite"/>
    </source>
</evidence>
<dbReference type="RefSeq" id="WP_338002062.1">
    <property type="nucleotide sequence ID" value="NZ_JAOPKA010000001.1"/>
</dbReference>
<dbReference type="AlphaFoldDB" id="A0AAP3E0C5"/>
<dbReference type="EMBL" id="JAOPKB010000001">
    <property type="protein sequence ID" value="MCU4971655.1"/>
    <property type="molecule type" value="Genomic_DNA"/>
</dbReference>
<evidence type="ECO:0000313" key="3">
    <source>
        <dbReference type="EMBL" id="MCU4971655.1"/>
    </source>
</evidence>
<keyword evidence="4" id="KW-1185">Reference proteome</keyword>
<protein>
    <submittedName>
        <fullName evidence="2">Uncharacterized protein</fullName>
    </submittedName>
</protein>
<comment type="caution">
    <text evidence="2">The sequence shown here is derived from an EMBL/GenBank/DDBJ whole genome shotgun (WGS) entry which is preliminary data.</text>
</comment>
<proteinExistence type="predicted"/>
<evidence type="ECO:0000313" key="5">
    <source>
        <dbReference type="Proteomes" id="UP001321018"/>
    </source>
</evidence>
<evidence type="ECO:0000313" key="2">
    <source>
        <dbReference type="EMBL" id="MCU4740213.1"/>
    </source>
</evidence>
<sequence>MTVALVGGLMFMGFAGTATAQDIEVGIDAEVDNEQEANAENNIAVAQENNNAQGQIASSYSSSDKSEATTVAVQGQDVDQSNAANVEDTTAIASNEADNEATGVNVDLDFDLDLDDDLFNGAFLGGL</sequence>
<accession>A0AAP3E0C5</accession>
<feature type="compositionally biased region" description="Low complexity" evidence="1">
    <location>
        <begin position="48"/>
        <end position="63"/>
    </location>
</feature>
<feature type="region of interest" description="Disordered" evidence="1">
    <location>
        <begin position="48"/>
        <end position="67"/>
    </location>
</feature>